<comment type="caution">
    <text evidence="2">The sequence shown here is derived from an EMBL/GenBank/DDBJ whole genome shotgun (WGS) entry which is preliminary data.</text>
</comment>
<evidence type="ECO:0000313" key="2">
    <source>
        <dbReference type="EMBL" id="KAD6454089.1"/>
    </source>
</evidence>
<dbReference type="AlphaFoldDB" id="A0A5N6PH89"/>
<keyword evidence="1" id="KW-1133">Transmembrane helix</keyword>
<dbReference type="GO" id="GO:0005794">
    <property type="term" value="C:Golgi apparatus"/>
    <property type="evidence" value="ECO:0007669"/>
    <property type="project" value="TreeGrafter"/>
</dbReference>
<evidence type="ECO:0000256" key="1">
    <source>
        <dbReference type="SAM" id="Phobius"/>
    </source>
</evidence>
<protein>
    <submittedName>
        <fullName evidence="2">Uncharacterized protein</fullName>
    </submittedName>
</protein>
<gene>
    <name evidence="2" type="ORF">E3N88_08795</name>
</gene>
<dbReference type="EMBL" id="SZYD01000004">
    <property type="protein sequence ID" value="KAD6454089.1"/>
    <property type="molecule type" value="Genomic_DNA"/>
</dbReference>
<evidence type="ECO:0000313" key="3">
    <source>
        <dbReference type="Proteomes" id="UP000326396"/>
    </source>
</evidence>
<keyword evidence="3" id="KW-1185">Reference proteome</keyword>
<dbReference type="PANTHER" id="PTHR31469">
    <property type="entry name" value="OS07G0633600 PROTEIN"/>
    <property type="match status" value="1"/>
</dbReference>
<reference evidence="2 3" key="1">
    <citation type="submission" date="2019-05" db="EMBL/GenBank/DDBJ databases">
        <title>Mikania micrantha, genome provides insights into the molecular mechanism of rapid growth.</title>
        <authorList>
            <person name="Liu B."/>
        </authorList>
    </citation>
    <scope>NUCLEOTIDE SEQUENCE [LARGE SCALE GENOMIC DNA]</scope>
    <source>
        <strain evidence="2">NLD-2019</strain>
        <tissue evidence="2">Leaf</tissue>
    </source>
</reference>
<dbReference type="Proteomes" id="UP000326396">
    <property type="component" value="Linkage Group LG12"/>
</dbReference>
<keyword evidence="1" id="KW-0472">Membrane</keyword>
<feature type="transmembrane region" description="Helical" evidence="1">
    <location>
        <begin position="26"/>
        <end position="49"/>
    </location>
</feature>
<accession>A0A5N6PH89</accession>
<keyword evidence="1" id="KW-0812">Transmembrane</keyword>
<organism evidence="2 3">
    <name type="scientific">Mikania micrantha</name>
    <name type="common">bitter vine</name>
    <dbReference type="NCBI Taxonomy" id="192012"/>
    <lineage>
        <taxon>Eukaryota</taxon>
        <taxon>Viridiplantae</taxon>
        <taxon>Streptophyta</taxon>
        <taxon>Embryophyta</taxon>
        <taxon>Tracheophyta</taxon>
        <taxon>Spermatophyta</taxon>
        <taxon>Magnoliopsida</taxon>
        <taxon>eudicotyledons</taxon>
        <taxon>Gunneridae</taxon>
        <taxon>Pentapetalae</taxon>
        <taxon>asterids</taxon>
        <taxon>campanulids</taxon>
        <taxon>Asterales</taxon>
        <taxon>Asteraceae</taxon>
        <taxon>Asteroideae</taxon>
        <taxon>Heliantheae alliance</taxon>
        <taxon>Eupatorieae</taxon>
        <taxon>Mikania</taxon>
    </lineage>
</organism>
<dbReference type="OrthoDB" id="1794029at2759"/>
<dbReference type="PANTHER" id="PTHR31469:SF2">
    <property type="entry name" value="EXPRESSED PROTEIN"/>
    <property type="match status" value="1"/>
</dbReference>
<sequence length="127" mass="13645">MMLGRSLPTRSGSFRPENLGQNASAIIGNLFFTFFVIGVLVFTIIAAMYEPEDPLFHPSTKITSFFTSTSNATFVSDSTVVKTGEDFMTTNETAFGISINASDVISNVVIDEVGEKEALDCKTSGAI</sequence>
<proteinExistence type="predicted"/>
<name>A0A5N6PH89_9ASTR</name>